<proteinExistence type="predicted"/>
<evidence type="ECO:0000256" key="1">
    <source>
        <dbReference type="SAM" id="MobiDB-lite"/>
    </source>
</evidence>
<organism evidence="2 3">
    <name type="scientific">Smittium culicis</name>
    <dbReference type="NCBI Taxonomy" id="133412"/>
    <lineage>
        <taxon>Eukaryota</taxon>
        <taxon>Fungi</taxon>
        <taxon>Fungi incertae sedis</taxon>
        <taxon>Zoopagomycota</taxon>
        <taxon>Kickxellomycotina</taxon>
        <taxon>Harpellomycetes</taxon>
        <taxon>Harpellales</taxon>
        <taxon>Legeriomycetaceae</taxon>
        <taxon>Smittium</taxon>
    </lineage>
</organism>
<dbReference type="AlphaFoldDB" id="A0A1R1YRP9"/>
<comment type="caution">
    <text evidence="2">The sequence shown here is derived from an EMBL/GenBank/DDBJ whole genome shotgun (WGS) entry which is preliminary data.</text>
</comment>
<accession>A0A1R1YRP9</accession>
<evidence type="ECO:0000313" key="2">
    <source>
        <dbReference type="EMBL" id="OMJ29540.1"/>
    </source>
</evidence>
<dbReference type="Proteomes" id="UP000187429">
    <property type="component" value="Unassembled WGS sequence"/>
</dbReference>
<feature type="compositionally biased region" description="Polar residues" evidence="1">
    <location>
        <begin position="8"/>
        <end position="26"/>
    </location>
</feature>
<dbReference type="OrthoDB" id="10303738at2759"/>
<dbReference type="EMBL" id="LSSM01000254">
    <property type="protein sequence ID" value="OMJ29540.1"/>
    <property type="molecule type" value="Genomic_DNA"/>
</dbReference>
<reference evidence="3" key="1">
    <citation type="submission" date="2017-01" db="EMBL/GenBank/DDBJ databases">
        <authorList>
            <person name="Wang Y."/>
            <person name="White M."/>
            <person name="Kvist S."/>
            <person name="Moncalvo J.-M."/>
        </authorList>
    </citation>
    <scope>NUCLEOTIDE SEQUENCE [LARGE SCALE GENOMIC DNA]</scope>
    <source>
        <strain evidence="3">ID-206-W2</strain>
    </source>
</reference>
<gene>
    <name evidence="2" type="ORF">AYI69_g948</name>
</gene>
<feature type="region of interest" description="Disordered" evidence="1">
    <location>
        <begin position="1"/>
        <end position="26"/>
    </location>
</feature>
<evidence type="ECO:0000313" key="3">
    <source>
        <dbReference type="Proteomes" id="UP000187429"/>
    </source>
</evidence>
<keyword evidence="3" id="KW-1185">Reference proteome</keyword>
<protein>
    <submittedName>
        <fullName evidence="2">Uncharacterized protein</fullName>
    </submittedName>
</protein>
<name>A0A1R1YRP9_9FUNG</name>
<sequence>MEVEIDDSSQTSIDSASRSNRSTNLPVPDFCSTNFTPLKTHNLQDSIKPSHFPQFPTRNNVYLDTALRTPERDSNSYEFSNNSSVNYFKHTDLKPTNKNSHFKNTAKYKMDLNSSFNLKGYWKSLWKDSFMALLTRLENGLISSSNSSSFNKASNLLVNFSVGNKDSNNISQKNEEKDRKRKIELSILNSIEMDIDVPNKDTTYITQKSEPSQFKRLKNKRELSSLRLKELGYSEEYFDTSIDHTNLKLHQLEMTHSQQSTQYQLEKTPIQPNRQCQLQVESIRAKMHNINLDENNLLINPLSASINSKLQELSFFLKSAKHEHHPNKLKQNHQKNLDTVTFLVEKLGPVIQSLEQVTKNSYSDSPKLDIHLFEHISCELSMSINSLCNSSQNMYTNCSHSASALNRYQLNIVDLNLLLVECIVISCVGLNLIERLDLFICQTKYKYSNIQTKISLFKLSSLVVEWVSGNYSDPNIEISRANHQNLRPSPGNSNKHMNANGQYKKIRLVDIKFMQSFELLVRIIKSTSTLLSNININNINNNHNSELKASIKHLVYSVNLCSHYFLSTILFIHSHHQQHDLLESQTAPSTSIKQQAELFVLFLKVLITLLQTLFETFSDLDFESLQASFTRPGNFSSEFSRLLRLFHYSESLLE</sequence>